<evidence type="ECO:0000259" key="4">
    <source>
        <dbReference type="PROSITE" id="PS50089"/>
    </source>
</evidence>
<dbReference type="InterPro" id="IPR033276">
    <property type="entry name" value="BB"/>
</dbReference>
<proteinExistence type="predicted"/>
<dbReference type="EMBL" id="CAKKTJ010000158">
    <property type="protein sequence ID" value="CAH0476722.1"/>
    <property type="molecule type" value="Genomic_DNA"/>
</dbReference>
<protein>
    <recommendedName>
        <fullName evidence="4">RING-type domain-containing protein</fullName>
    </recommendedName>
</protein>
<evidence type="ECO:0000256" key="1">
    <source>
        <dbReference type="PROSITE-ProRule" id="PRU00175"/>
    </source>
</evidence>
<reference evidence="5" key="1">
    <citation type="submission" date="2021-11" db="EMBL/GenBank/DDBJ databases">
        <authorList>
            <person name="Islam A."/>
            <person name="Islam S."/>
            <person name="Flora M.S."/>
            <person name="Rahman M."/>
            <person name="Ziaur R.M."/>
            <person name="Epstein J.H."/>
            <person name="Hassan M."/>
            <person name="Klassen M."/>
            <person name="Woodard K."/>
            <person name="Webb A."/>
            <person name="Webby R.J."/>
            <person name="El Zowalaty M.E."/>
        </authorList>
    </citation>
    <scope>NUCLEOTIDE SEQUENCE</scope>
    <source>
        <strain evidence="5">Pbs3</strain>
    </source>
</reference>
<dbReference type="PANTHER" id="PTHR46400">
    <property type="entry name" value="RING/U-BOX SUPERFAMILY PROTEIN"/>
    <property type="match status" value="1"/>
</dbReference>
<keyword evidence="1" id="KW-0863">Zinc-finger</keyword>
<dbReference type="Gene3D" id="3.30.40.10">
    <property type="entry name" value="Zinc/RING finger domain, C3HC4 (zinc finger)"/>
    <property type="match status" value="1"/>
</dbReference>
<evidence type="ECO:0000256" key="3">
    <source>
        <dbReference type="SAM" id="MobiDB-lite"/>
    </source>
</evidence>
<keyword evidence="1" id="KW-0862">Zinc</keyword>
<dbReference type="GO" id="GO:0008270">
    <property type="term" value="F:zinc ion binding"/>
    <property type="evidence" value="ECO:0007669"/>
    <property type="project" value="UniProtKB-KW"/>
</dbReference>
<dbReference type="Pfam" id="PF13639">
    <property type="entry name" value="zf-RING_2"/>
    <property type="match status" value="1"/>
</dbReference>
<organism evidence="5 6">
    <name type="scientific">Peronospora belbahrii</name>
    <dbReference type="NCBI Taxonomy" id="622444"/>
    <lineage>
        <taxon>Eukaryota</taxon>
        <taxon>Sar</taxon>
        <taxon>Stramenopiles</taxon>
        <taxon>Oomycota</taxon>
        <taxon>Peronosporomycetes</taxon>
        <taxon>Peronosporales</taxon>
        <taxon>Peronosporaceae</taxon>
        <taxon>Peronospora</taxon>
    </lineage>
</organism>
<dbReference type="GO" id="GO:0046621">
    <property type="term" value="P:negative regulation of organ growth"/>
    <property type="evidence" value="ECO:0007669"/>
    <property type="project" value="InterPro"/>
</dbReference>
<feature type="region of interest" description="Disordered" evidence="3">
    <location>
        <begin position="173"/>
        <end position="208"/>
    </location>
</feature>
<dbReference type="SUPFAM" id="SSF57850">
    <property type="entry name" value="RING/U-box"/>
    <property type="match status" value="1"/>
</dbReference>
<dbReference type="SMART" id="SM00184">
    <property type="entry name" value="RING"/>
    <property type="match status" value="1"/>
</dbReference>
<evidence type="ECO:0000256" key="2">
    <source>
        <dbReference type="SAM" id="Coils"/>
    </source>
</evidence>
<evidence type="ECO:0000313" key="6">
    <source>
        <dbReference type="Proteomes" id="UP001160483"/>
    </source>
</evidence>
<dbReference type="PANTHER" id="PTHR46400:SF5">
    <property type="entry name" value="RING-TYPE DOMAIN-CONTAINING PROTEIN"/>
    <property type="match status" value="1"/>
</dbReference>
<feature type="domain" description="RING-type" evidence="4">
    <location>
        <begin position="474"/>
        <end position="515"/>
    </location>
</feature>
<sequence>MDPPAMLDAAESRVPKLAVSVACWAFLWTFYPKPKVFCTAEMDWNGSDTEYRVRAIEAAFKRERKKRDVLEKKYARLKRRYVRIERSHSRLLMESHVKNTNSVETLRAAQSETLSSILESTPSLPSSTFAVIDLTSPRSGTSSTVRNESLDSISREIQESQVGFLSRDNICGESPRSSLESLEASTRRSCDNSPEQEEKETEDEETFVRENWRCSTNRSYSTPVRRRRLHLDSTLRSSLTDSHRMLSSPTRRMQLYGLQSDYSTSSHSSPLSAHSMTTHSGEPSRRIRSQFHLHNHLSEQTAAAAYGYELEQELEPRAYHRHERDRWASDLSPEPSTPSFVVSSPLMSTNTLPLPPTVPLPVSRPRAQSNEEASIALARYLQQEENIAAYEEYEARLFRESVEQDHNQATSSMLSRLVSQQRNIDPDNMTYEELLRLGEEVGDVKKERWREVAFQVLLSLPTHYWTHGHGEDTCIICQYNFMPNDRAMTLPCAHVFHEDCVGGWIRENNSCPLCKREIAPI</sequence>
<comment type="caution">
    <text evidence="5">The sequence shown here is derived from an EMBL/GenBank/DDBJ whole genome shotgun (WGS) entry which is preliminary data.</text>
</comment>
<feature type="compositionally biased region" description="Low complexity" evidence="3">
    <location>
        <begin position="261"/>
        <end position="275"/>
    </location>
</feature>
<accession>A0AAU9KR04</accession>
<keyword evidence="1" id="KW-0479">Metal-binding</keyword>
<dbReference type="CDD" id="cd16454">
    <property type="entry name" value="RING-H2_PA-TM-RING"/>
    <property type="match status" value="1"/>
</dbReference>
<feature type="coiled-coil region" evidence="2">
    <location>
        <begin position="53"/>
        <end position="87"/>
    </location>
</feature>
<dbReference type="GO" id="GO:0016567">
    <property type="term" value="P:protein ubiquitination"/>
    <property type="evidence" value="ECO:0007669"/>
    <property type="project" value="InterPro"/>
</dbReference>
<dbReference type="PROSITE" id="PS50089">
    <property type="entry name" value="ZF_RING_2"/>
    <property type="match status" value="1"/>
</dbReference>
<dbReference type="Proteomes" id="UP001160483">
    <property type="component" value="Unassembled WGS sequence"/>
</dbReference>
<feature type="compositionally biased region" description="Polar residues" evidence="3">
    <location>
        <begin position="175"/>
        <end position="184"/>
    </location>
</feature>
<name>A0AAU9KR04_9STRA</name>
<evidence type="ECO:0000313" key="5">
    <source>
        <dbReference type="EMBL" id="CAH0476722.1"/>
    </source>
</evidence>
<keyword evidence="2" id="KW-0175">Coiled coil</keyword>
<feature type="region of interest" description="Disordered" evidence="3">
    <location>
        <begin position="261"/>
        <end position="284"/>
    </location>
</feature>
<gene>
    <name evidence="5" type="ORF">PBS003_LOCUS3493</name>
</gene>
<dbReference type="AlphaFoldDB" id="A0AAU9KR04"/>
<dbReference type="InterPro" id="IPR001841">
    <property type="entry name" value="Znf_RING"/>
</dbReference>
<dbReference type="InterPro" id="IPR013083">
    <property type="entry name" value="Znf_RING/FYVE/PHD"/>
</dbReference>
<feature type="compositionally biased region" description="Acidic residues" evidence="3">
    <location>
        <begin position="194"/>
        <end position="205"/>
    </location>
</feature>
<dbReference type="GO" id="GO:0004842">
    <property type="term" value="F:ubiquitin-protein transferase activity"/>
    <property type="evidence" value="ECO:0007669"/>
    <property type="project" value="InterPro"/>
</dbReference>